<evidence type="ECO:0000313" key="2">
    <source>
        <dbReference type="Proteomes" id="UP000006821"/>
    </source>
</evidence>
<dbReference type="HOGENOM" id="CLU_1650153_0_0_6"/>
<sequence>MTQQRVKIPNGEDWLAGWAVPSAGGQLGFSESVGVADPDTGMAAAVRDGAPAASDPGLVVRPVPVPLSGGDAAATVVEHSVHTTTLLPANPGRRGALIFNESVERLYVKCGGFASASAFTVCLGPFEVWQVPAGYGGRLTGQWSMLSGLADLGRARITEY</sequence>
<organism evidence="1 2">
    <name type="scientific">Methylococcus capsulatus (strain ATCC 33009 / NCIMB 11132 / Bath)</name>
    <dbReference type="NCBI Taxonomy" id="243233"/>
    <lineage>
        <taxon>Bacteria</taxon>
        <taxon>Pseudomonadati</taxon>
        <taxon>Pseudomonadota</taxon>
        <taxon>Gammaproteobacteria</taxon>
        <taxon>Methylococcales</taxon>
        <taxon>Methylococcaceae</taxon>
        <taxon>Methylococcus</taxon>
    </lineage>
</organism>
<name>Q603A1_METCA</name>
<dbReference type="KEGG" id="mca:MCA2906"/>
<proteinExistence type="predicted"/>
<dbReference type="EMBL" id="AE017282">
    <property type="protein sequence ID" value="AAU91010.1"/>
    <property type="molecule type" value="Genomic_DNA"/>
</dbReference>
<dbReference type="STRING" id="243233.MCA2906"/>
<dbReference type="Proteomes" id="UP000006821">
    <property type="component" value="Chromosome"/>
</dbReference>
<reference evidence="1 2" key="1">
    <citation type="journal article" date="2004" name="PLoS Biol.">
        <title>Genomic insights into methanotrophy: the complete genome sequence of Methylococcus capsulatus (Bath).</title>
        <authorList>
            <person name="Ward N.L."/>
            <person name="Larsen O."/>
            <person name="Sakwa J."/>
            <person name="Bruseth L."/>
            <person name="Khouri H.M."/>
            <person name="Durkin A.S."/>
            <person name="Dimitrov G."/>
            <person name="Jiang L."/>
            <person name="Scanlan D."/>
            <person name="Kang K.H."/>
            <person name="Lewis M.R."/>
            <person name="Nelson K.E."/>
            <person name="Methe B.A."/>
            <person name="Wu M."/>
            <person name="Heidelberg J.F."/>
            <person name="Paulsen I.T."/>
            <person name="Fouts D.E."/>
            <person name="Ravel J."/>
            <person name="Tettelin H."/>
            <person name="Ren Q."/>
            <person name="Read T.D."/>
            <person name="DeBoy R.T."/>
            <person name="Seshadri R."/>
            <person name="Salzberg S.L."/>
            <person name="Jensen H.B."/>
            <person name="Birkeland N.K."/>
            <person name="Nelson W.C."/>
            <person name="Dodson R.J."/>
            <person name="Grindhaug S.H."/>
            <person name="Holt I.E."/>
            <person name="Eidhammer I."/>
            <person name="Jonasen I."/>
            <person name="Vanaken S."/>
            <person name="Utterback T.R."/>
            <person name="Feldblyum T.V."/>
            <person name="Fraser C.M."/>
            <person name="Lillehaug J.R."/>
            <person name="Eisen J.A."/>
        </authorList>
    </citation>
    <scope>NUCLEOTIDE SEQUENCE [LARGE SCALE GENOMIC DNA]</scope>
    <source>
        <strain evidence="2">ATCC 33009 / NCIMB 11132 / Bath</strain>
    </source>
</reference>
<dbReference type="AlphaFoldDB" id="Q603A1"/>
<gene>
    <name evidence="1" type="ordered locus">MCA2906</name>
</gene>
<protein>
    <submittedName>
        <fullName evidence="1">Uncharacterized protein</fullName>
    </submittedName>
</protein>
<accession>Q603A1</accession>
<evidence type="ECO:0000313" key="1">
    <source>
        <dbReference type="EMBL" id="AAU91010.1"/>
    </source>
</evidence>